<gene>
    <name evidence="2" type="ORF">GCM10009839_60610</name>
</gene>
<dbReference type="EMBL" id="BAAAQN010000043">
    <property type="protein sequence ID" value="GAA2047385.1"/>
    <property type="molecule type" value="Genomic_DNA"/>
</dbReference>
<dbReference type="Pfam" id="PF07920">
    <property type="entry name" value="DUF1684"/>
    <property type="match status" value="1"/>
</dbReference>
<dbReference type="Proteomes" id="UP001500751">
    <property type="component" value="Unassembled WGS sequence"/>
</dbReference>
<comment type="caution">
    <text evidence="2">The sequence shown here is derived from an EMBL/GenBank/DDBJ whole genome shotgun (WGS) entry which is preliminary data.</text>
</comment>
<protein>
    <submittedName>
        <fullName evidence="2">DUF1684 domain-containing protein</fullName>
    </submittedName>
</protein>
<dbReference type="PANTHER" id="PTHR41913:SF1">
    <property type="entry name" value="DUF1684 DOMAIN-CONTAINING PROTEIN"/>
    <property type="match status" value="1"/>
</dbReference>
<dbReference type="InterPro" id="IPR012467">
    <property type="entry name" value="DUF1684"/>
</dbReference>
<proteinExistence type="predicted"/>
<accession>A0ABN2V0A0</accession>
<keyword evidence="3" id="KW-1185">Reference proteome</keyword>
<dbReference type="PANTHER" id="PTHR41913">
    <property type="entry name" value="DUF1684 DOMAIN-CONTAINING PROTEIN"/>
    <property type="match status" value="1"/>
</dbReference>
<evidence type="ECO:0000313" key="3">
    <source>
        <dbReference type="Proteomes" id="UP001500751"/>
    </source>
</evidence>
<feature type="region of interest" description="Disordered" evidence="1">
    <location>
        <begin position="1"/>
        <end position="31"/>
    </location>
</feature>
<organism evidence="2 3">
    <name type="scientific">Catenulispora yoronensis</name>
    <dbReference type="NCBI Taxonomy" id="450799"/>
    <lineage>
        <taxon>Bacteria</taxon>
        <taxon>Bacillati</taxon>
        <taxon>Actinomycetota</taxon>
        <taxon>Actinomycetes</taxon>
        <taxon>Catenulisporales</taxon>
        <taxon>Catenulisporaceae</taxon>
        <taxon>Catenulispora</taxon>
    </lineage>
</organism>
<evidence type="ECO:0000256" key="1">
    <source>
        <dbReference type="SAM" id="MobiDB-lite"/>
    </source>
</evidence>
<reference evidence="2 3" key="1">
    <citation type="journal article" date="2019" name="Int. J. Syst. Evol. Microbiol.">
        <title>The Global Catalogue of Microorganisms (GCM) 10K type strain sequencing project: providing services to taxonomists for standard genome sequencing and annotation.</title>
        <authorList>
            <consortium name="The Broad Institute Genomics Platform"/>
            <consortium name="The Broad Institute Genome Sequencing Center for Infectious Disease"/>
            <person name="Wu L."/>
            <person name="Ma J."/>
        </authorList>
    </citation>
    <scope>NUCLEOTIDE SEQUENCE [LARGE SCALE GENOMIC DNA]</scope>
    <source>
        <strain evidence="2 3">JCM 16014</strain>
    </source>
</reference>
<dbReference type="RefSeq" id="WP_344669092.1">
    <property type="nucleotide sequence ID" value="NZ_BAAAQN010000043.1"/>
</dbReference>
<sequence length="280" mass="29861">MNVSGSAAETAPETARETTPETAPETAWRDWAGQREKSIRSPYGFLALVATDWLDATEADLGLVPGRWSAAPDGRVRVRAGAADGLLLADEPLDGTADLRPDLDPEPQTLTHGARRLVPIVREGRAGLRVFDPSSPAHESFDGIELFPYDPGLAVPGVYTPYDAERVEQVQNADGAERGLALAGEVAFELGGERRTLAVSATPAGLNATFGDLTNGADTFGFRFLDLAAPDEQGRVEVDFNRAYLPPCAFTDHSLCPLPPVGNRLAAAVAAGERRAVFRR</sequence>
<name>A0ABN2V0A0_9ACTN</name>
<evidence type="ECO:0000313" key="2">
    <source>
        <dbReference type="EMBL" id="GAA2047385.1"/>
    </source>
</evidence>